<feature type="transmembrane region" description="Helical" evidence="7">
    <location>
        <begin position="260"/>
        <end position="281"/>
    </location>
</feature>
<comment type="subcellular location">
    <subcellularLocation>
        <location evidence="1">Cell membrane</location>
        <topology evidence="1">Multi-pass membrane protein</topology>
    </subcellularLocation>
</comment>
<dbReference type="CDD" id="cd17503">
    <property type="entry name" value="MFS_LmrB_MDR_like"/>
    <property type="match status" value="1"/>
</dbReference>
<keyword evidence="10" id="KW-1185">Reference proteome</keyword>
<feature type="transmembrane region" description="Helical" evidence="7">
    <location>
        <begin position="196"/>
        <end position="212"/>
    </location>
</feature>
<dbReference type="EMBL" id="RKLX01000001">
    <property type="protein sequence ID" value="TGD20403.1"/>
    <property type="molecule type" value="Genomic_DNA"/>
</dbReference>
<evidence type="ECO:0000256" key="4">
    <source>
        <dbReference type="ARBA" id="ARBA00022692"/>
    </source>
</evidence>
<dbReference type="OrthoDB" id="9816041at2"/>
<dbReference type="GO" id="GO:0005886">
    <property type="term" value="C:plasma membrane"/>
    <property type="evidence" value="ECO:0007669"/>
    <property type="project" value="UniProtKB-SubCell"/>
</dbReference>
<feature type="transmembrane region" description="Helical" evidence="7">
    <location>
        <begin position="218"/>
        <end position="239"/>
    </location>
</feature>
<dbReference type="PROSITE" id="PS50850">
    <property type="entry name" value="MFS"/>
    <property type="match status" value="1"/>
</dbReference>
<feature type="transmembrane region" description="Helical" evidence="7">
    <location>
        <begin position="293"/>
        <end position="314"/>
    </location>
</feature>
<feature type="transmembrane region" description="Helical" evidence="7">
    <location>
        <begin position="364"/>
        <end position="385"/>
    </location>
</feature>
<dbReference type="Pfam" id="PF07690">
    <property type="entry name" value="MFS_1"/>
    <property type="match status" value="1"/>
</dbReference>
<evidence type="ECO:0000256" key="5">
    <source>
        <dbReference type="ARBA" id="ARBA00022989"/>
    </source>
</evidence>
<dbReference type="PANTHER" id="PTHR42718">
    <property type="entry name" value="MAJOR FACILITATOR SUPERFAMILY MULTIDRUG TRANSPORTER MFSC"/>
    <property type="match status" value="1"/>
</dbReference>
<evidence type="ECO:0000256" key="3">
    <source>
        <dbReference type="ARBA" id="ARBA00022475"/>
    </source>
</evidence>
<accession>A0A4Z0JDN0</accession>
<dbReference type="InterPro" id="IPR036259">
    <property type="entry name" value="MFS_trans_sf"/>
</dbReference>
<keyword evidence="6 7" id="KW-0472">Membrane</keyword>
<feature type="transmembrane region" description="Helical" evidence="7">
    <location>
        <begin position="102"/>
        <end position="119"/>
    </location>
</feature>
<feature type="domain" description="Major facilitator superfamily (MFS) profile" evidence="8">
    <location>
        <begin position="7"/>
        <end position="450"/>
    </location>
</feature>
<sequence length="462" mass="50299">MHKNRFSFSLIMVGAFLSVLNQTLMSTALPAIMRAFHITTAQGQWLNNGYLLINALMIPTTAYLIKRYTTRQLYLTASLIFIVGSLIGATAAFYPVLIVGRMIQALGAGIIIPLVNVVVMTSTKPSERGAAMGIVGLALNLAPVLGPTVAGVILTHLSWPYLFGLTLPLMLVDVALAPKFLKNVGELHQQRLDRTGLLLSGFGLTAALYSFSNVGETAFWSVKGVVPLVIGLVLLGLFVKCQWTKRYPLLNLHVFRYRQFNLPLIINMLLMVTMYGNAIIIPVLVQNVFHQSAFVSGLTLLPGSVCTAIISPLSGRFYDKYNFRRMVMIGLTIDMSGSLLLSATGSHSSMAYVVAGQTIRQLGLVLVLIPIQTHAWSMLPLAMIPDGVAVYNTLRQVAASFGTALLVAIISLTSTSHIHWSMNSQLVGIKFSYLLSTGMVFVCWLLARQLKKADGLGEVPEK</sequence>
<dbReference type="Gene3D" id="1.20.1250.20">
    <property type="entry name" value="MFS general substrate transporter like domains"/>
    <property type="match status" value="1"/>
</dbReference>
<dbReference type="RefSeq" id="WP_135366972.1">
    <property type="nucleotide sequence ID" value="NZ_RKLX01000001.1"/>
</dbReference>
<feature type="transmembrane region" description="Helical" evidence="7">
    <location>
        <begin position="45"/>
        <end position="65"/>
    </location>
</feature>
<evidence type="ECO:0000256" key="6">
    <source>
        <dbReference type="ARBA" id="ARBA00023136"/>
    </source>
</evidence>
<keyword evidence="2" id="KW-0813">Transport</keyword>
<name>A0A4Z0JDN0_9LACO</name>
<feature type="transmembrane region" description="Helical" evidence="7">
    <location>
        <begin position="397"/>
        <end position="420"/>
    </location>
</feature>
<dbReference type="GO" id="GO:0022857">
    <property type="term" value="F:transmembrane transporter activity"/>
    <property type="evidence" value="ECO:0007669"/>
    <property type="project" value="InterPro"/>
</dbReference>
<dbReference type="Proteomes" id="UP000297348">
    <property type="component" value="Unassembled WGS sequence"/>
</dbReference>
<evidence type="ECO:0000256" key="1">
    <source>
        <dbReference type="ARBA" id="ARBA00004651"/>
    </source>
</evidence>
<feature type="transmembrane region" description="Helical" evidence="7">
    <location>
        <begin position="72"/>
        <end position="96"/>
    </location>
</feature>
<evidence type="ECO:0000259" key="8">
    <source>
        <dbReference type="PROSITE" id="PS50850"/>
    </source>
</evidence>
<feature type="transmembrane region" description="Helical" evidence="7">
    <location>
        <begin position="159"/>
        <end position="176"/>
    </location>
</feature>
<dbReference type="AlphaFoldDB" id="A0A4Z0JDN0"/>
<dbReference type="PANTHER" id="PTHR42718:SF24">
    <property type="entry name" value="MAJOR FACILITATOR SUPERFAMILY (MFS) PROFILE DOMAIN-CONTAINING PROTEIN"/>
    <property type="match status" value="1"/>
</dbReference>
<evidence type="ECO:0000313" key="10">
    <source>
        <dbReference type="Proteomes" id="UP000297348"/>
    </source>
</evidence>
<evidence type="ECO:0000256" key="7">
    <source>
        <dbReference type="SAM" id="Phobius"/>
    </source>
</evidence>
<organism evidence="9 10">
    <name type="scientific">Levilactobacillus suantsaiihabitans</name>
    <dbReference type="NCBI Taxonomy" id="2487722"/>
    <lineage>
        <taxon>Bacteria</taxon>
        <taxon>Bacillati</taxon>
        <taxon>Bacillota</taxon>
        <taxon>Bacilli</taxon>
        <taxon>Lactobacillales</taxon>
        <taxon>Lactobacillaceae</taxon>
        <taxon>Levilactobacillus</taxon>
    </lineage>
</organism>
<protein>
    <submittedName>
        <fullName evidence="9">DHA2 family efflux MFS transporter permease subunit</fullName>
    </submittedName>
</protein>
<feature type="transmembrane region" description="Helical" evidence="7">
    <location>
        <begin position="426"/>
        <end position="447"/>
    </location>
</feature>
<dbReference type="InterPro" id="IPR020846">
    <property type="entry name" value="MFS_dom"/>
</dbReference>
<comment type="caution">
    <text evidence="9">The sequence shown here is derived from an EMBL/GenBank/DDBJ whole genome shotgun (WGS) entry which is preliminary data.</text>
</comment>
<dbReference type="Gene3D" id="1.20.1720.10">
    <property type="entry name" value="Multidrug resistance protein D"/>
    <property type="match status" value="1"/>
</dbReference>
<evidence type="ECO:0000256" key="2">
    <source>
        <dbReference type="ARBA" id="ARBA00022448"/>
    </source>
</evidence>
<keyword evidence="4 7" id="KW-0812">Transmembrane</keyword>
<keyword evidence="3" id="KW-1003">Cell membrane</keyword>
<keyword evidence="5 7" id="KW-1133">Transmembrane helix</keyword>
<reference evidence="9 10" key="1">
    <citation type="submission" date="2018-10" db="EMBL/GenBank/DDBJ databases">
        <title>Lactobacillus sp. R7 and Lactobacillus sp. R19 isolated from fermented mustard green product of Taiwan.</title>
        <authorList>
            <person name="Lin S.-T."/>
        </authorList>
    </citation>
    <scope>NUCLEOTIDE SEQUENCE [LARGE SCALE GENOMIC DNA]</scope>
    <source>
        <strain evidence="9 10">BCRC 81129</strain>
    </source>
</reference>
<proteinExistence type="predicted"/>
<feature type="transmembrane region" description="Helical" evidence="7">
    <location>
        <begin position="131"/>
        <end position="153"/>
    </location>
</feature>
<gene>
    <name evidence="9" type="ORF">EGT51_01230</name>
</gene>
<evidence type="ECO:0000313" key="9">
    <source>
        <dbReference type="EMBL" id="TGD20403.1"/>
    </source>
</evidence>
<dbReference type="PRINTS" id="PR01036">
    <property type="entry name" value="TCRTETB"/>
</dbReference>
<dbReference type="InterPro" id="IPR004638">
    <property type="entry name" value="EmrB-like"/>
</dbReference>
<dbReference type="InterPro" id="IPR011701">
    <property type="entry name" value="MFS"/>
</dbReference>
<dbReference type="NCBIfam" id="TIGR00711">
    <property type="entry name" value="efflux_EmrB"/>
    <property type="match status" value="1"/>
</dbReference>
<dbReference type="SUPFAM" id="SSF103473">
    <property type="entry name" value="MFS general substrate transporter"/>
    <property type="match status" value="1"/>
</dbReference>